<dbReference type="InterPro" id="IPR040442">
    <property type="entry name" value="Pyrv_kinase-like_dom_sf"/>
</dbReference>
<dbReference type="GO" id="GO:0005737">
    <property type="term" value="C:cytoplasm"/>
    <property type="evidence" value="ECO:0007669"/>
    <property type="project" value="TreeGrafter"/>
</dbReference>
<keyword evidence="6" id="KW-1185">Reference proteome</keyword>
<organism evidence="5 6">
    <name type="scientific">Pelagibacterium lacus</name>
    <dbReference type="NCBI Taxonomy" id="2282655"/>
    <lineage>
        <taxon>Bacteria</taxon>
        <taxon>Pseudomonadati</taxon>
        <taxon>Pseudomonadota</taxon>
        <taxon>Alphaproteobacteria</taxon>
        <taxon>Hyphomicrobiales</taxon>
        <taxon>Devosiaceae</taxon>
        <taxon>Pelagibacterium</taxon>
    </lineage>
</organism>
<evidence type="ECO:0000256" key="2">
    <source>
        <dbReference type="ARBA" id="ARBA00022723"/>
    </source>
</evidence>
<dbReference type="Gene3D" id="3.20.20.60">
    <property type="entry name" value="Phosphoenolpyruvate-binding domains"/>
    <property type="match status" value="1"/>
</dbReference>
<proteinExistence type="inferred from homology"/>
<gene>
    <name evidence="5" type="ORF">DVH29_14400</name>
</gene>
<dbReference type="RefSeq" id="WP_114646893.1">
    <property type="nucleotide sequence ID" value="NZ_QQNH01000030.1"/>
</dbReference>
<keyword evidence="3" id="KW-0456">Lyase</keyword>
<dbReference type="AlphaFoldDB" id="A0A369W1H9"/>
<accession>A0A369W1H9</accession>
<evidence type="ECO:0000259" key="4">
    <source>
        <dbReference type="Pfam" id="PF03328"/>
    </source>
</evidence>
<dbReference type="InterPro" id="IPR050251">
    <property type="entry name" value="HpcH-HpaI_aldolase"/>
</dbReference>
<keyword evidence="2" id="KW-0479">Metal-binding</keyword>
<dbReference type="GO" id="GO:0046872">
    <property type="term" value="F:metal ion binding"/>
    <property type="evidence" value="ECO:0007669"/>
    <property type="project" value="UniProtKB-KW"/>
</dbReference>
<evidence type="ECO:0000313" key="6">
    <source>
        <dbReference type="Proteomes" id="UP000253759"/>
    </source>
</evidence>
<dbReference type="Proteomes" id="UP000253759">
    <property type="component" value="Unassembled WGS sequence"/>
</dbReference>
<dbReference type="SUPFAM" id="SSF51621">
    <property type="entry name" value="Phosphoenolpyruvate/pyruvate domain"/>
    <property type="match status" value="1"/>
</dbReference>
<dbReference type="OrthoDB" id="9802624at2"/>
<dbReference type="GO" id="GO:0016832">
    <property type="term" value="F:aldehyde-lyase activity"/>
    <property type="evidence" value="ECO:0007669"/>
    <property type="project" value="TreeGrafter"/>
</dbReference>
<dbReference type="InterPro" id="IPR015813">
    <property type="entry name" value="Pyrv/PenolPyrv_kinase-like_dom"/>
</dbReference>
<dbReference type="InterPro" id="IPR005000">
    <property type="entry name" value="Aldolase/citrate-lyase_domain"/>
</dbReference>
<evidence type="ECO:0000313" key="5">
    <source>
        <dbReference type="EMBL" id="RDE07889.1"/>
    </source>
</evidence>
<dbReference type="PANTHER" id="PTHR30502">
    <property type="entry name" value="2-KETO-3-DEOXY-L-RHAMNONATE ALDOLASE"/>
    <property type="match status" value="1"/>
</dbReference>
<evidence type="ECO:0000256" key="3">
    <source>
        <dbReference type="ARBA" id="ARBA00023239"/>
    </source>
</evidence>
<dbReference type="EMBL" id="QQNH01000030">
    <property type="protein sequence ID" value="RDE07889.1"/>
    <property type="molecule type" value="Genomic_DNA"/>
</dbReference>
<reference evidence="6" key="1">
    <citation type="submission" date="2018-07" db="EMBL/GenBank/DDBJ databases">
        <authorList>
            <person name="Liu B.-T."/>
            <person name="Du Z."/>
        </authorList>
    </citation>
    <scope>NUCLEOTIDE SEQUENCE [LARGE SCALE GENOMIC DNA]</scope>
    <source>
        <strain evidence="6">XYN52</strain>
    </source>
</reference>
<name>A0A369W1H9_9HYPH</name>
<dbReference type="PANTHER" id="PTHR30502:SF0">
    <property type="entry name" value="PHOSPHOENOLPYRUVATE CARBOXYLASE FAMILY PROTEIN"/>
    <property type="match status" value="1"/>
</dbReference>
<comment type="caution">
    <text evidence="5">The sequence shown here is derived from an EMBL/GenBank/DDBJ whole genome shotgun (WGS) entry which is preliminary data.</text>
</comment>
<dbReference type="Pfam" id="PF03328">
    <property type="entry name" value="HpcH_HpaI"/>
    <property type="match status" value="1"/>
</dbReference>
<sequence length="265" mass="28705">MLLNNVAKSRLLSGKIAFGLGVRHSRTVDIARAAKAAGYHYLFIDLEHCTMDIATAGQICVAALDAGVTPVVRVPGHEHFHAARILDGGAQGIVVPHVETAAQARQAVSNCRYAPLGHRSGMGPMVHLHWKGMPQDQISEAINNDVLLVVMLESPRAVENVEEIAAVEGIDVISIGTNDLALEMGIPGQVEHPRILECYDRVAAACKNNNKILRLGGIYEHSQIMRTIELGSRMIMLGNDFGFMMQAMRGKAEEISSQVDVELIS</sequence>
<comment type="similarity">
    <text evidence="1">Belongs to the HpcH/HpaI aldolase family.</text>
</comment>
<feature type="domain" description="HpcH/HpaI aldolase/citrate lyase" evidence="4">
    <location>
        <begin position="28"/>
        <end position="241"/>
    </location>
</feature>
<protein>
    <submittedName>
        <fullName evidence="5">Aldolase</fullName>
    </submittedName>
</protein>
<evidence type="ECO:0000256" key="1">
    <source>
        <dbReference type="ARBA" id="ARBA00005568"/>
    </source>
</evidence>